<accession>A0ABP7FHX7</accession>
<dbReference type="PROSITE" id="PS51257">
    <property type="entry name" value="PROKAR_LIPOPROTEIN"/>
    <property type="match status" value="1"/>
</dbReference>
<comment type="caution">
    <text evidence="5">The sequence shown here is derived from an EMBL/GenBank/DDBJ whole genome shotgun (WGS) entry which is preliminary data.</text>
</comment>
<keyword evidence="2" id="KW-0804">Transcription</keyword>
<keyword evidence="1" id="KW-0805">Transcription regulation</keyword>
<evidence type="ECO:0000256" key="2">
    <source>
        <dbReference type="ARBA" id="ARBA00023163"/>
    </source>
</evidence>
<proteinExistence type="predicted"/>
<sequence>MTSSYRTVPAGPSHSVLRSLLGAWALSACSPEETTYVEAHLTECDACAEEALRLRDAVGLLHTEHSLDLDPQLRSRVLADCLARRPARTPVPDWARAYDAEAARLDALVRDIGDGEWHAPVRLRWFEEERPVARRTTVAGVIGHLMVVDGLVGVALGLDDPLSPAAPLRPEQRTERFWGAASAPPTRGVHAPWREQHHSLIRRVSFASDGVDGVPVSYGDFELPLRDAMVDRAFECWIHGTDIAEAVAYPYAAPGGTYRREMIDLTARRLPGALALRRRHGLAGPPDELVAAGAPGRSLHLEVEGAGGGDWFIPLDSPAAVGSADRVVAQLALEDVEFCQLVAGRVEPDEAAAGRRGDRAAARDVLYAAAGLSRM</sequence>
<name>A0ABP7FHX7_9ACTN</name>
<dbReference type="InterPro" id="IPR034660">
    <property type="entry name" value="DinB/YfiT-like"/>
</dbReference>
<dbReference type="InterPro" id="IPR041916">
    <property type="entry name" value="Anti_sigma_zinc_sf"/>
</dbReference>
<dbReference type="Proteomes" id="UP001499884">
    <property type="component" value="Unassembled WGS sequence"/>
</dbReference>
<dbReference type="SUPFAM" id="SSF109854">
    <property type="entry name" value="DinB/YfiT-like putative metalloenzymes"/>
    <property type="match status" value="1"/>
</dbReference>
<protein>
    <submittedName>
        <fullName evidence="5">Zf-HC2 domain-containing protein</fullName>
    </submittedName>
</protein>
<reference evidence="6" key="1">
    <citation type="journal article" date="2019" name="Int. J. Syst. Evol. Microbiol.">
        <title>The Global Catalogue of Microorganisms (GCM) 10K type strain sequencing project: providing services to taxonomists for standard genome sequencing and annotation.</title>
        <authorList>
            <consortium name="The Broad Institute Genomics Platform"/>
            <consortium name="The Broad Institute Genome Sequencing Center for Infectious Disease"/>
            <person name="Wu L."/>
            <person name="Ma J."/>
        </authorList>
    </citation>
    <scope>NUCLEOTIDE SEQUENCE [LARGE SCALE GENOMIC DNA]</scope>
    <source>
        <strain evidence="6">JCM 30846</strain>
    </source>
</reference>
<evidence type="ECO:0000313" key="5">
    <source>
        <dbReference type="EMBL" id="GAA3739565.1"/>
    </source>
</evidence>
<dbReference type="Gene3D" id="1.10.10.1320">
    <property type="entry name" value="Anti-sigma factor, zinc-finger domain"/>
    <property type="match status" value="1"/>
</dbReference>
<keyword evidence="6" id="KW-1185">Reference proteome</keyword>
<feature type="domain" description="Mycothiol-dependent maleylpyruvate isomerase metal-binding" evidence="3">
    <location>
        <begin position="99"/>
        <end position="244"/>
    </location>
</feature>
<dbReference type="Pfam" id="PF11716">
    <property type="entry name" value="MDMPI_N"/>
    <property type="match status" value="1"/>
</dbReference>
<organism evidence="5 6">
    <name type="scientific">Streptomyces tremellae</name>
    <dbReference type="NCBI Taxonomy" id="1124239"/>
    <lineage>
        <taxon>Bacteria</taxon>
        <taxon>Bacillati</taxon>
        <taxon>Actinomycetota</taxon>
        <taxon>Actinomycetes</taxon>
        <taxon>Kitasatosporales</taxon>
        <taxon>Streptomycetaceae</taxon>
        <taxon>Streptomyces</taxon>
    </lineage>
</organism>
<dbReference type="Pfam" id="PF13490">
    <property type="entry name" value="zf-HC2"/>
    <property type="match status" value="1"/>
</dbReference>
<dbReference type="EMBL" id="BAABEP010000030">
    <property type="protein sequence ID" value="GAA3739565.1"/>
    <property type="molecule type" value="Genomic_DNA"/>
</dbReference>
<gene>
    <name evidence="5" type="ORF">GCM10023082_40810</name>
</gene>
<dbReference type="RefSeq" id="WP_345649380.1">
    <property type="nucleotide sequence ID" value="NZ_BAABEP010000030.1"/>
</dbReference>
<dbReference type="Gene3D" id="1.20.120.450">
    <property type="entry name" value="dinb family like domain"/>
    <property type="match status" value="1"/>
</dbReference>
<evidence type="ECO:0000256" key="1">
    <source>
        <dbReference type="ARBA" id="ARBA00023015"/>
    </source>
</evidence>
<evidence type="ECO:0000259" key="4">
    <source>
        <dbReference type="Pfam" id="PF13490"/>
    </source>
</evidence>
<feature type="domain" description="Putative zinc-finger" evidence="4">
    <location>
        <begin position="18"/>
        <end position="48"/>
    </location>
</feature>
<evidence type="ECO:0000313" key="6">
    <source>
        <dbReference type="Proteomes" id="UP001499884"/>
    </source>
</evidence>
<dbReference type="InterPro" id="IPR027383">
    <property type="entry name" value="Znf_put"/>
</dbReference>
<evidence type="ECO:0000259" key="3">
    <source>
        <dbReference type="Pfam" id="PF11716"/>
    </source>
</evidence>
<dbReference type="InterPro" id="IPR024344">
    <property type="entry name" value="MDMPI_metal-binding"/>
</dbReference>